<sequence length="326" mass="37283">MKRLILTLITFILVTGLCFSQVTIKTVEAFGYKNCIELKNPKVKVILDPNVGGRILSYELGGKNVLYENRELDGKIWEKGMPKFEVSGGRFDIGPEKTAPARESFHNMWNAEITGKNSARLISQIDTVVGVQLIRDFILSDNSSHLRCIQHIKNVSKKVQNYAHWSRTFAKGGGICLVPLNPNSRLPKGYAIYPYNSTYIDYNPPKEDNLRVREGILEMIGTPSQPKFVMDSNAGWLAYNSKDDLLFIKKFKAADNKTYGDVLSNQVSIWYYKEEKCEIEPIGPLETILPEKTVSYTEDWWLMEHKYPENKKINLTEIKTIINTLY</sequence>
<dbReference type="RefSeq" id="WP_141384505.1">
    <property type="nucleotide sequence ID" value="NZ_BJNP01000022.1"/>
</dbReference>
<accession>A0A4Y4AWL9</accession>
<keyword evidence="2" id="KW-1185">Reference proteome</keyword>
<evidence type="ECO:0000313" key="2">
    <source>
        <dbReference type="Proteomes" id="UP000316775"/>
    </source>
</evidence>
<evidence type="ECO:0008006" key="3">
    <source>
        <dbReference type="Google" id="ProtNLM"/>
    </source>
</evidence>
<organism evidence="1 2">
    <name type="scientific">Flavobacterium flevense</name>
    <dbReference type="NCBI Taxonomy" id="983"/>
    <lineage>
        <taxon>Bacteria</taxon>
        <taxon>Pseudomonadati</taxon>
        <taxon>Bacteroidota</taxon>
        <taxon>Flavobacteriia</taxon>
        <taxon>Flavobacteriales</taxon>
        <taxon>Flavobacteriaceae</taxon>
        <taxon>Flavobacterium</taxon>
    </lineage>
</organism>
<dbReference type="Proteomes" id="UP000316775">
    <property type="component" value="Unassembled WGS sequence"/>
</dbReference>
<dbReference type="OrthoDB" id="1415527at2"/>
<name>A0A4Y4AWL9_9FLAO</name>
<dbReference type="AlphaFoldDB" id="A0A4Y4AWL9"/>
<proteinExistence type="predicted"/>
<comment type="caution">
    <text evidence="1">The sequence shown here is derived from an EMBL/GenBank/DDBJ whole genome shotgun (WGS) entry which is preliminary data.</text>
</comment>
<dbReference type="STRING" id="983.SAMN05443543_1148"/>
<evidence type="ECO:0000313" key="1">
    <source>
        <dbReference type="EMBL" id="GEC72618.1"/>
    </source>
</evidence>
<gene>
    <name evidence="1" type="ORF">FFL01_21570</name>
</gene>
<protein>
    <recommendedName>
        <fullName evidence="3">DUF4380 domain-containing protein</fullName>
    </recommendedName>
</protein>
<dbReference type="EMBL" id="BJNP01000022">
    <property type="protein sequence ID" value="GEC72618.1"/>
    <property type="molecule type" value="Genomic_DNA"/>
</dbReference>
<reference evidence="1 2" key="1">
    <citation type="submission" date="2019-06" db="EMBL/GenBank/DDBJ databases">
        <title>Whole genome shotgun sequence of Flavobacterium flevense NBRC 14960.</title>
        <authorList>
            <person name="Hosoyama A."/>
            <person name="Uohara A."/>
            <person name="Ohji S."/>
            <person name="Ichikawa N."/>
        </authorList>
    </citation>
    <scope>NUCLEOTIDE SEQUENCE [LARGE SCALE GENOMIC DNA]</scope>
    <source>
        <strain evidence="1 2">NBRC 14960</strain>
    </source>
</reference>